<dbReference type="AlphaFoldDB" id="A0AAV9I641"/>
<reference evidence="1 2" key="1">
    <citation type="submission" date="2022-07" db="EMBL/GenBank/DDBJ databases">
        <title>Genome-wide signatures of adaptation to extreme environments.</title>
        <authorList>
            <person name="Cho C.H."/>
            <person name="Yoon H.S."/>
        </authorList>
    </citation>
    <scope>NUCLEOTIDE SEQUENCE [LARGE SCALE GENOMIC DNA]</scope>
    <source>
        <strain evidence="1 2">108.79 E11</strain>
    </source>
</reference>
<gene>
    <name evidence="1" type="ORF">GAYE_PCTG36G0968</name>
</gene>
<name>A0AAV9I641_9RHOD</name>
<evidence type="ECO:0000313" key="1">
    <source>
        <dbReference type="EMBL" id="KAK4523078.1"/>
    </source>
</evidence>
<organism evidence="1 2">
    <name type="scientific">Galdieria yellowstonensis</name>
    <dbReference type="NCBI Taxonomy" id="3028027"/>
    <lineage>
        <taxon>Eukaryota</taxon>
        <taxon>Rhodophyta</taxon>
        <taxon>Bangiophyceae</taxon>
        <taxon>Galdieriales</taxon>
        <taxon>Galdieriaceae</taxon>
        <taxon>Galdieria</taxon>
    </lineage>
</organism>
<dbReference type="EMBL" id="JANCYU010000011">
    <property type="protein sequence ID" value="KAK4523078.1"/>
    <property type="molecule type" value="Genomic_DNA"/>
</dbReference>
<proteinExistence type="predicted"/>
<dbReference type="Proteomes" id="UP001300502">
    <property type="component" value="Unassembled WGS sequence"/>
</dbReference>
<sequence>MLLRKSFPTVIVKSWTLFSRRCVHSILHPETKLSRPEYSAILSARFNEGFRNEETLLLNGETRSAPGNGMFMVSGPPGVGLDTVVDEAVERFLERRDSWNIEEDSNIPRIVIDLDCKEHADPIRRLVQLLVDKVFGHRIFSSESPIKVLEAFHTGWEIQGFLETRARASVVSENTKIPAVYGDEKSWFLQQVEKHSKTIVSSHPFHSAVQTMLSLSQPYLKKRKSELQVDQQILWHQFCFVADLLGLVQPLIRVVVLLRNLEALLDSSHPNATSRQYFHDMLLLRRSKEGKRLALVVTVHQTLPYVDLHPSVAPSEHLQIFPLRKTQTRAFLKLYGVTCEDKVFEFIYKHIGGNCGDLVWFVQLCSHPQPDISHAKKVIEQMKTEREQRESVALWKAAEKYRVPIVDLISLLDAAKRIGYRIFVNGYFGAEVWSYDATKALVESGLYYRFLDPPMIIPCNLCQSIIPHLCKHWKRTLLPKSTLWWYRIKRLTGMYSLGPLKRPIERMDHLVDRENLRDLKHYDIPSFRFKT</sequence>
<accession>A0AAV9I641</accession>
<comment type="caution">
    <text evidence="1">The sequence shown here is derived from an EMBL/GenBank/DDBJ whole genome shotgun (WGS) entry which is preliminary data.</text>
</comment>
<evidence type="ECO:0000313" key="2">
    <source>
        <dbReference type="Proteomes" id="UP001300502"/>
    </source>
</evidence>
<protein>
    <submittedName>
        <fullName evidence="1">Uncharacterized protein</fullName>
    </submittedName>
</protein>
<keyword evidence="2" id="KW-1185">Reference proteome</keyword>